<evidence type="ECO:0000313" key="2">
    <source>
        <dbReference type="EMBL" id="KAE9979889.1"/>
    </source>
</evidence>
<evidence type="ECO:0000313" key="4">
    <source>
        <dbReference type="Proteomes" id="UP000490939"/>
    </source>
</evidence>
<keyword evidence="4" id="KW-1185">Reference proteome</keyword>
<accession>A0A8H3V012</accession>
<comment type="caution">
    <text evidence="2">The sequence shown here is derived from an EMBL/GenBank/DDBJ whole genome shotgun (WGS) entry which is preliminary data.</text>
</comment>
<dbReference type="Proteomes" id="UP000447873">
    <property type="component" value="Unassembled WGS sequence"/>
</dbReference>
<dbReference type="EMBL" id="WNWS01000111">
    <property type="protein sequence ID" value="KAE9979889.1"/>
    <property type="molecule type" value="Genomic_DNA"/>
</dbReference>
<name>A0A8H3V012_VENIN</name>
<dbReference type="Proteomes" id="UP000490939">
    <property type="component" value="Unassembled WGS sequence"/>
</dbReference>
<evidence type="ECO:0000313" key="1">
    <source>
        <dbReference type="EMBL" id="KAE9970513.1"/>
    </source>
</evidence>
<gene>
    <name evidence="1" type="ORF">EG327_010244</name>
    <name evidence="2" type="ORF">EG328_000647</name>
</gene>
<protein>
    <submittedName>
        <fullName evidence="2">Uncharacterized protein</fullName>
    </submittedName>
</protein>
<dbReference type="EMBL" id="WNWR01000717">
    <property type="protein sequence ID" value="KAE9970513.1"/>
    <property type="molecule type" value="Genomic_DNA"/>
</dbReference>
<organism evidence="2 3">
    <name type="scientific">Venturia inaequalis</name>
    <name type="common">Apple scab fungus</name>
    <dbReference type="NCBI Taxonomy" id="5025"/>
    <lineage>
        <taxon>Eukaryota</taxon>
        <taxon>Fungi</taxon>
        <taxon>Dikarya</taxon>
        <taxon>Ascomycota</taxon>
        <taxon>Pezizomycotina</taxon>
        <taxon>Dothideomycetes</taxon>
        <taxon>Pleosporomycetidae</taxon>
        <taxon>Venturiales</taxon>
        <taxon>Venturiaceae</taxon>
        <taxon>Venturia</taxon>
    </lineage>
</organism>
<proteinExistence type="predicted"/>
<sequence>MQDGADDDVLNELFPKASKEMMSTYGDGYRSIYPGQRVSAPRLTLITQVDVRGSSTLTTDIYGFHHEPSCIPLELVLAAEYIFL</sequence>
<reference evidence="2 3" key="1">
    <citation type="submission" date="2018-12" db="EMBL/GenBank/DDBJ databases">
        <title>Venturia inaequalis Genome Resource.</title>
        <authorList>
            <person name="Lichtner F.J."/>
        </authorList>
    </citation>
    <scope>NUCLEOTIDE SEQUENCE [LARGE SCALE GENOMIC DNA]</scope>
    <source>
        <strain evidence="2 3">120213</strain>
        <strain evidence="1 4">DMI_063113</strain>
    </source>
</reference>
<dbReference type="AlphaFoldDB" id="A0A8H3V012"/>
<evidence type="ECO:0000313" key="3">
    <source>
        <dbReference type="Proteomes" id="UP000447873"/>
    </source>
</evidence>